<evidence type="ECO:0000259" key="2">
    <source>
        <dbReference type="PROSITE" id="PS00028"/>
    </source>
</evidence>
<feature type="region of interest" description="Disordered" evidence="1">
    <location>
        <begin position="1"/>
        <end position="23"/>
    </location>
</feature>
<protein>
    <submittedName>
        <fullName evidence="3">C2H2 type zinc-finger protein</fullName>
    </submittedName>
</protein>
<keyword evidence="3" id="KW-0479">Metal-binding</keyword>
<comment type="caution">
    <text evidence="3">The sequence shown here is derived from an EMBL/GenBank/DDBJ whole genome shotgun (WGS) entry which is preliminary data.</text>
</comment>
<keyword evidence="3" id="KW-0862">Zinc</keyword>
<dbReference type="PANTHER" id="PTHR13182:SF8">
    <property type="entry name" value="CYTOPLASMIC 60S SUBUNIT BIOGENESIS FACTOR ZNF622"/>
    <property type="match status" value="1"/>
</dbReference>
<feature type="domain" description="C2H2-type" evidence="2">
    <location>
        <begin position="208"/>
        <end position="230"/>
    </location>
</feature>
<feature type="compositionally biased region" description="Basic and acidic residues" evidence="1">
    <location>
        <begin position="114"/>
        <end position="129"/>
    </location>
</feature>
<organism evidence="3 4">
    <name type="scientific">Gregarina niphandrodes</name>
    <name type="common">Septate eugregarine</name>
    <dbReference type="NCBI Taxonomy" id="110365"/>
    <lineage>
        <taxon>Eukaryota</taxon>
        <taxon>Sar</taxon>
        <taxon>Alveolata</taxon>
        <taxon>Apicomplexa</taxon>
        <taxon>Conoidasida</taxon>
        <taxon>Gregarinasina</taxon>
        <taxon>Eugregarinorida</taxon>
        <taxon>Gregarinidae</taxon>
        <taxon>Gregarina</taxon>
    </lineage>
</organism>
<gene>
    <name evidence="3" type="ORF">GNI_021610</name>
</gene>
<accession>A0A023BBR3</accession>
<evidence type="ECO:0000256" key="1">
    <source>
        <dbReference type="SAM" id="MobiDB-lite"/>
    </source>
</evidence>
<dbReference type="eggNOG" id="KOG2785">
    <property type="taxonomic scope" value="Eukaryota"/>
</dbReference>
<dbReference type="SUPFAM" id="SSF57667">
    <property type="entry name" value="beta-beta-alpha zinc fingers"/>
    <property type="match status" value="1"/>
</dbReference>
<keyword evidence="4" id="KW-1185">Reference proteome</keyword>
<feature type="region of interest" description="Disordered" evidence="1">
    <location>
        <begin position="283"/>
        <end position="323"/>
    </location>
</feature>
<dbReference type="PANTHER" id="PTHR13182">
    <property type="entry name" value="ZINC FINGER PROTEIN 622"/>
    <property type="match status" value="1"/>
</dbReference>
<dbReference type="VEuPathDB" id="CryptoDB:GNI_021610"/>
<dbReference type="PROSITE" id="PS00028">
    <property type="entry name" value="ZINC_FINGER_C2H2_1"/>
    <property type="match status" value="1"/>
</dbReference>
<dbReference type="Proteomes" id="UP000019763">
    <property type="component" value="Unassembled WGS sequence"/>
</dbReference>
<dbReference type="InterPro" id="IPR036236">
    <property type="entry name" value="Znf_C2H2_sf"/>
</dbReference>
<dbReference type="InterPro" id="IPR041661">
    <property type="entry name" value="ZN622/Rei1/Reh1_Znf-C2H2"/>
</dbReference>
<proteinExistence type="predicted"/>
<dbReference type="InterPro" id="IPR040025">
    <property type="entry name" value="Znf622/Rei1/Reh1"/>
</dbReference>
<feature type="region of interest" description="Disordered" evidence="1">
    <location>
        <begin position="97"/>
        <end position="154"/>
    </location>
</feature>
<evidence type="ECO:0000313" key="3">
    <source>
        <dbReference type="EMBL" id="EZG80325.1"/>
    </source>
</evidence>
<dbReference type="AlphaFoldDB" id="A0A023BBR3"/>
<dbReference type="GO" id="GO:0008270">
    <property type="term" value="F:zinc ion binding"/>
    <property type="evidence" value="ECO:0007669"/>
    <property type="project" value="UniProtKB-KW"/>
</dbReference>
<evidence type="ECO:0000313" key="4">
    <source>
        <dbReference type="Proteomes" id="UP000019763"/>
    </source>
</evidence>
<feature type="compositionally biased region" description="Basic residues" evidence="1">
    <location>
        <begin position="295"/>
        <end position="323"/>
    </location>
</feature>
<dbReference type="GO" id="GO:0030687">
    <property type="term" value="C:preribosome, large subunit precursor"/>
    <property type="evidence" value="ECO:0007669"/>
    <property type="project" value="TreeGrafter"/>
</dbReference>
<name>A0A023BBR3_GRENI</name>
<dbReference type="EMBL" id="AFNH02000159">
    <property type="protein sequence ID" value="EZG80325.1"/>
    <property type="molecule type" value="Genomic_DNA"/>
</dbReference>
<feature type="compositionally biased region" description="Acidic residues" evidence="1">
    <location>
        <begin position="136"/>
        <end position="153"/>
    </location>
</feature>
<dbReference type="GO" id="GO:0042273">
    <property type="term" value="P:ribosomal large subunit biogenesis"/>
    <property type="evidence" value="ECO:0007669"/>
    <property type="project" value="TreeGrafter"/>
</dbReference>
<dbReference type="OrthoDB" id="19329at2759"/>
<keyword evidence="3" id="KW-0863">Zinc-finger</keyword>
<reference evidence="3" key="1">
    <citation type="submission" date="2013-12" db="EMBL/GenBank/DDBJ databases">
        <authorList>
            <person name="Omoto C.K."/>
            <person name="Sibley D."/>
            <person name="Venepally P."/>
            <person name="Hadjithomas M."/>
            <person name="Karamycheva S."/>
            <person name="Brunk B."/>
            <person name="Roos D."/>
            <person name="Caler E."/>
            <person name="Lorenzi H."/>
        </authorList>
    </citation>
    <scope>NUCLEOTIDE SEQUENCE</scope>
</reference>
<dbReference type="Pfam" id="PF12756">
    <property type="entry name" value="zf-C2H2_2"/>
    <property type="match status" value="1"/>
</dbReference>
<dbReference type="RefSeq" id="XP_011134299.1">
    <property type="nucleotide sequence ID" value="XM_011135997.1"/>
</dbReference>
<dbReference type="InterPro" id="IPR013087">
    <property type="entry name" value="Znf_C2H2_type"/>
</dbReference>
<dbReference type="GeneID" id="22911027"/>
<sequence>MYAVSHHPGRPQPRHLDHPKPGPPRCVPCGLCWDNREEQSQHVKSDFHRYNLKRRVAGLEPALESDFNLKMSILASTGPELTQVIGGPKMPRRKRLLKKHKGDRMQNANVLLETGKDMPESTRQGRDESEGGNSSEDQDDVGEDEASECDPYEDTQCLFDGNTYGSFDDNLEAMRAQYSLMVPDEQYCLDLREFLRYLGAKVYEGHLCLWCNRQFRSTLAVQNHMLDKGHQRIGCHLDEQIEEYALFFDYSTSYLELNLPEEIKRKLVAIANGEELLELTDVEDEAEQTEVERPRWKRRNRPRWKRPRWKRRNRPRQKRPSSA</sequence>